<reference evidence="3 4" key="1">
    <citation type="journal article" date="2012" name="Mol. Microbiol.">
        <title>The genetic and structural basis of two distinct terminal side branch residues in stewartan and amylovoran exopolysaccharides and their potential role in host adaptation.</title>
        <authorList>
            <person name="Wang X."/>
            <person name="Yang F."/>
            <person name="von Bodman S.B."/>
        </authorList>
    </citation>
    <scope>NUCLEOTIDE SEQUENCE [LARGE SCALE GENOMIC DNA]</scope>
    <source>
        <strain evidence="3 4">DC283</strain>
    </source>
</reference>
<evidence type="ECO:0000313" key="5">
    <source>
        <dbReference type="Proteomes" id="UP000192380"/>
    </source>
</evidence>
<evidence type="ECO:0000313" key="3">
    <source>
        <dbReference type="EMBL" id="EHT97549.1"/>
    </source>
</evidence>
<feature type="region of interest" description="Disordered" evidence="1">
    <location>
        <begin position="75"/>
        <end position="104"/>
    </location>
</feature>
<organism evidence="3 4">
    <name type="scientific">Pantoea stewartii subsp. stewartii DC283</name>
    <dbReference type="NCBI Taxonomy" id="660596"/>
    <lineage>
        <taxon>Bacteria</taxon>
        <taxon>Pseudomonadati</taxon>
        <taxon>Pseudomonadota</taxon>
        <taxon>Gammaproteobacteria</taxon>
        <taxon>Enterobacterales</taxon>
        <taxon>Erwiniaceae</taxon>
        <taxon>Pantoea</taxon>
    </lineage>
</organism>
<evidence type="ECO:0000313" key="2">
    <source>
        <dbReference type="EMBL" id="ARF52104.1"/>
    </source>
</evidence>
<name>H3RM41_PANSE</name>
<gene>
    <name evidence="3" type="ORF">CKS_5793</name>
    <name evidence="2" type="ORF">DSJ_22830</name>
</gene>
<accession>H3RM41</accession>
<dbReference type="Proteomes" id="UP000192380">
    <property type="component" value="Plasmid pDSJ05"/>
</dbReference>
<dbReference type="AlphaFoldDB" id="H3RM41"/>
<keyword evidence="2" id="KW-0614">Plasmid</keyword>
<reference evidence="3" key="2">
    <citation type="submission" date="2012-01" db="EMBL/GenBank/DDBJ databases">
        <authorList>
            <person name="Biehl B.S."/>
            <person name="Ding Y."/>
            <person name="Dugan-Rocha S.P."/>
            <person name="Gibbs R.A."/>
            <person name="Glasner J.D."/>
            <person name="Kovar C."/>
            <person name="Muzny D.M."/>
            <person name="Neeno-Eckwall E.C."/>
            <person name="Perna N.T."/>
            <person name="Qin X."/>
            <person name="von Bodman S.B."/>
            <person name="Weinstock G.M."/>
        </authorList>
    </citation>
    <scope>NUCLEOTIDE SEQUENCE</scope>
    <source>
        <strain evidence="3">DC283</strain>
    </source>
</reference>
<reference evidence="2 5" key="3">
    <citation type="submission" date="2016-10" db="EMBL/GenBank/DDBJ databases">
        <title>Complete Genome Assembly of Pantoea stewartii subsp. stewartii DC283, a Corn Pathogen.</title>
        <authorList>
            <person name="Duong D.A."/>
            <person name="Stevens A.M."/>
            <person name="Jensen R.V."/>
        </authorList>
    </citation>
    <scope>NUCLEOTIDE SEQUENCE [LARGE SCALE GENOMIC DNA]</scope>
    <source>
        <strain evidence="2 5">DC283</strain>
        <plasmid evidence="2 5">pDSJ05</plasmid>
    </source>
</reference>
<evidence type="ECO:0000313" key="4">
    <source>
        <dbReference type="Proteomes" id="UP000005050"/>
    </source>
</evidence>
<dbReference type="KEGG" id="pstw:DSJ_22830"/>
<keyword evidence="5" id="KW-1185">Reference proteome</keyword>
<feature type="compositionally biased region" description="Polar residues" evidence="1">
    <location>
        <begin position="81"/>
        <end position="90"/>
    </location>
</feature>
<dbReference type="OrthoDB" id="6636654at2"/>
<geneLocation type="plasmid" evidence="2 5">
    <name>pDSJ05</name>
</geneLocation>
<dbReference type="EMBL" id="AHIE01000065">
    <property type="protein sequence ID" value="EHT97549.1"/>
    <property type="molecule type" value="Genomic_DNA"/>
</dbReference>
<protein>
    <submittedName>
        <fullName evidence="3">Putative transport protein</fullName>
    </submittedName>
</protein>
<dbReference type="EMBL" id="CP017586">
    <property type="protein sequence ID" value="ARF52104.1"/>
    <property type="molecule type" value="Genomic_DNA"/>
</dbReference>
<proteinExistence type="predicted"/>
<evidence type="ECO:0000256" key="1">
    <source>
        <dbReference type="SAM" id="MobiDB-lite"/>
    </source>
</evidence>
<dbReference type="RefSeq" id="WP_006122546.1">
    <property type="nucleotide sequence ID" value="NZ_AHIE01000065.1"/>
</dbReference>
<dbReference type="Proteomes" id="UP000005050">
    <property type="component" value="Unassembled WGS sequence"/>
</dbReference>
<sequence>MTIDTFLYGLCEAIKNKTTKSKQTAFDLFYSHIIEAKKYYSWEQIADYINNSTGNNVAASAYRNMLTRTKNKKHLMEDDTSNTNPVNKNHVSYEDEENKSMPIKNADDMNSYLSVCFNNERLARRAIEGGVSIEQIKEWQCPNSIRLGTTLSNHLQNK</sequence>